<dbReference type="AlphaFoldDB" id="A0A7C4G915"/>
<keyword evidence="2" id="KW-1133">Transmembrane helix</keyword>
<feature type="transmembrane region" description="Helical" evidence="2">
    <location>
        <begin position="26"/>
        <end position="47"/>
    </location>
</feature>
<feature type="region of interest" description="Disordered" evidence="1">
    <location>
        <begin position="65"/>
        <end position="86"/>
    </location>
</feature>
<sequence length="176" mass="19348">MKPTQVFCFACGFSYREPVPTPRKWLSLVVPILSALALLLIAAVLLVPQFTGRHWRPPFAIAAPAPNQPAAPSPGRDSVVPAAPSPEQQKLLQDCDQEIAALRERVELLRNRALQNPAARDSTIAAVDWAETQLEITRRMADALLVIADSEALSDVRRFLEQRLAGVRARLDKLGP</sequence>
<evidence type="ECO:0000313" key="3">
    <source>
        <dbReference type="EMBL" id="HGK27474.1"/>
    </source>
</evidence>
<evidence type="ECO:0000256" key="2">
    <source>
        <dbReference type="SAM" id="Phobius"/>
    </source>
</evidence>
<comment type="caution">
    <text evidence="3">The sequence shown here is derived from an EMBL/GenBank/DDBJ whole genome shotgun (WGS) entry which is preliminary data.</text>
</comment>
<organism evidence="3">
    <name type="scientific">candidate division WOR-3 bacterium</name>
    <dbReference type="NCBI Taxonomy" id="2052148"/>
    <lineage>
        <taxon>Bacteria</taxon>
        <taxon>Bacteria division WOR-3</taxon>
    </lineage>
</organism>
<protein>
    <submittedName>
        <fullName evidence="3">Uncharacterized protein</fullName>
    </submittedName>
</protein>
<reference evidence="3" key="1">
    <citation type="journal article" date="2020" name="mSystems">
        <title>Genome- and Community-Level Interaction Insights into Carbon Utilization and Element Cycling Functions of Hydrothermarchaeota in Hydrothermal Sediment.</title>
        <authorList>
            <person name="Zhou Z."/>
            <person name="Liu Y."/>
            <person name="Xu W."/>
            <person name="Pan J."/>
            <person name="Luo Z.H."/>
            <person name="Li M."/>
        </authorList>
    </citation>
    <scope>NUCLEOTIDE SEQUENCE [LARGE SCALE GENOMIC DNA]</scope>
    <source>
        <strain evidence="3">SpSt-488</strain>
    </source>
</reference>
<keyword evidence="2" id="KW-0812">Transmembrane</keyword>
<proteinExistence type="predicted"/>
<dbReference type="EMBL" id="DSUT01000013">
    <property type="protein sequence ID" value="HGK27474.1"/>
    <property type="molecule type" value="Genomic_DNA"/>
</dbReference>
<evidence type="ECO:0000256" key="1">
    <source>
        <dbReference type="SAM" id="MobiDB-lite"/>
    </source>
</evidence>
<gene>
    <name evidence="3" type="ORF">ENS41_00770</name>
</gene>
<keyword evidence="2" id="KW-0472">Membrane</keyword>
<accession>A0A7C4G915</accession>
<name>A0A7C4G915_UNCW3</name>